<evidence type="ECO:0000313" key="2">
    <source>
        <dbReference type="Proteomes" id="UP000011185"/>
    </source>
</evidence>
<dbReference type="HOGENOM" id="CLU_2887424_0_0_1"/>
<dbReference type="EMBL" id="JH993818">
    <property type="protein sequence ID" value="ELQ76746.1"/>
    <property type="molecule type" value="Genomic_DNA"/>
</dbReference>
<evidence type="ECO:0000313" key="1">
    <source>
        <dbReference type="EMBL" id="ELQ76746.1"/>
    </source>
</evidence>
<dbReference type="AlphaFoldDB" id="L7K072"/>
<accession>L7K072</accession>
<reference evidence="1 2" key="1">
    <citation type="journal article" date="2012" name="PLoS Pathog.">
        <title>The genome of the obligate intracellular parasite Trachipleistophora hominis: new insights into microsporidian genome dynamics and reductive evolution.</title>
        <authorList>
            <person name="Heinz E."/>
            <person name="Williams T.A."/>
            <person name="Nakjang S."/>
            <person name="Noel C.J."/>
            <person name="Swan D.C."/>
            <person name="Goldberg A.V."/>
            <person name="Harris S.R."/>
            <person name="Weinmaier T."/>
            <person name="Markert S."/>
            <person name="Becher D."/>
            <person name="Bernhardt J."/>
            <person name="Dagan T."/>
            <person name="Hacker C."/>
            <person name="Lucocq J.M."/>
            <person name="Schweder T."/>
            <person name="Rattei T."/>
            <person name="Hall N."/>
            <person name="Hirt R.P."/>
            <person name="Embley T.M."/>
        </authorList>
    </citation>
    <scope>NUCLEOTIDE SEQUENCE [LARGE SCALE GENOMIC DNA]</scope>
</reference>
<gene>
    <name evidence="1" type="ORF">THOM_0255</name>
</gene>
<dbReference type="Proteomes" id="UP000011185">
    <property type="component" value="Unassembled WGS sequence"/>
</dbReference>
<name>L7K072_TRAHO</name>
<keyword evidence="2" id="KW-1185">Reference proteome</keyword>
<organism evidence="1 2">
    <name type="scientific">Trachipleistophora hominis</name>
    <name type="common">Microsporidian parasite</name>
    <dbReference type="NCBI Taxonomy" id="72359"/>
    <lineage>
        <taxon>Eukaryota</taxon>
        <taxon>Fungi</taxon>
        <taxon>Fungi incertae sedis</taxon>
        <taxon>Microsporidia</taxon>
        <taxon>Pleistophoridae</taxon>
        <taxon>Trachipleistophora</taxon>
    </lineage>
</organism>
<proteinExistence type="predicted"/>
<dbReference type="VEuPathDB" id="MicrosporidiaDB:THOM_0255"/>
<protein>
    <submittedName>
        <fullName evidence="1">Uncharacterized protein</fullName>
    </submittedName>
</protein>
<dbReference type="InParanoid" id="L7K072"/>
<sequence>MFIHLLYLAKILCELTPEETESTLRLLNSTLKEEISDAIKRGELMNAEGVPTFKSGAKKGSTG</sequence>